<dbReference type="Gene3D" id="3.10.450.360">
    <property type="match status" value="1"/>
</dbReference>
<accession>A0A3E1Y6X3</accession>
<sequence length="174" mass="20091">MKKLLIVCAIVAGAWTSKAQNVENFNFRRVDKEVVPVEVSGAAERDFKNARVKEYFAVPAEFTEEDWMVTSNENTNAEKPDYYSVSVEENGNTYYALYTKSGKRISTQENINNVRLPEGIVKDIHKKYPGYKVESDKYTRLINESDKRVYYRVTIQKGETVKHLFYSEHGKAVK</sequence>
<dbReference type="EMBL" id="QPMM01000010">
    <property type="protein sequence ID" value="RFS20696.1"/>
    <property type="molecule type" value="Genomic_DNA"/>
</dbReference>
<name>A0A3E1Y6X3_9BACT</name>
<comment type="caution">
    <text evidence="2">The sequence shown here is derived from an EMBL/GenBank/DDBJ whole genome shotgun (WGS) entry which is preliminary data.</text>
</comment>
<keyword evidence="1" id="KW-0732">Signal</keyword>
<evidence type="ECO:0000313" key="2">
    <source>
        <dbReference type="EMBL" id="RFS20696.1"/>
    </source>
</evidence>
<dbReference type="OrthoDB" id="671924at2"/>
<feature type="signal peptide" evidence="1">
    <location>
        <begin position="1"/>
        <end position="19"/>
    </location>
</feature>
<organism evidence="2 3">
    <name type="scientific">Chitinophaga silvatica</name>
    <dbReference type="NCBI Taxonomy" id="2282649"/>
    <lineage>
        <taxon>Bacteria</taxon>
        <taxon>Pseudomonadati</taxon>
        <taxon>Bacteroidota</taxon>
        <taxon>Chitinophagia</taxon>
        <taxon>Chitinophagales</taxon>
        <taxon>Chitinophagaceae</taxon>
        <taxon>Chitinophaga</taxon>
    </lineage>
</organism>
<evidence type="ECO:0000256" key="1">
    <source>
        <dbReference type="SAM" id="SignalP"/>
    </source>
</evidence>
<dbReference type="AlphaFoldDB" id="A0A3E1Y6X3"/>
<evidence type="ECO:0008006" key="4">
    <source>
        <dbReference type="Google" id="ProtNLM"/>
    </source>
</evidence>
<reference evidence="2 3" key="1">
    <citation type="submission" date="2018-07" db="EMBL/GenBank/DDBJ databases">
        <title>Chitinophaga K2CV101002-2 sp. nov., isolated from a monsoon evergreen broad-leaved forest soil.</title>
        <authorList>
            <person name="Lv Y."/>
        </authorList>
    </citation>
    <scope>NUCLEOTIDE SEQUENCE [LARGE SCALE GENOMIC DNA]</scope>
    <source>
        <strain evidence="2 3">GDMCC 1.1288</strain>
    </source>
</reference>
<feature type="chain" id="PRO_5017598676" description="Beta-lactamase-inhibitor-like PepSY-like domain-containing protein" evidence="1">
    <location>
        <begin position="20"/>
        <end position="174"/>
    </location>
</feature>
<dbReference type="Proteomes" id="UP000260644">
    <property type="component" value="Unassembled WGS sequence"/>
</dbReference>
<protein>
    <recommendedName>
        <fullName evidence="4">Beta-lactamase-inhibitor-like PepSY-like domain-containing protein</fullName>
    </recommendedName>
</protein>
<evidence type="ECO:0000313" key="3">
    <source>
        <dbReference type="Proteomes" id="UP000260644"/>
    </source>
</evidence>
<keyword evidence="3" id="KW-1185">Reference proteome</keyword>
<dbReference type="RefSeq" id="WP_116977414.1">
    <property type="nucleotide sequence ID" value="NZ_QPMM01000010.1"/>
</dbReference>
<proteinExistence type="predicted"/>
<dbReference type="SUPFAM" id="SSF160574">
    <property type="entry name" value="BT0923-like"/>
    <property type="match status" value="1"/>
</dbReference>
<gene>
    <name evidence="2" type="ORF">DVR12_19250</name>
</gene>